<dbReference type="EMBL" id="VRLW01000001">
    <property type="protein sequence ID" value="KAA1259735.1"/>
    <property type="molecule type" value="Genomic_DNA"/>
</dbReference>
<organism evidence="1 2">
    <name type="scientific">Rubripirellula obstinata</name>
    <dbReference type="NCBI Taxonomy" id="406547"/>
    <lineage>
        <taxon>Bacteria</taxon>
        <taxon>Pseudomonadati</taxon>
        <taxon>Planctomycetota</taxon>
        <taxon>Planctomycetia</taxon>
        <taxon>Pirellulales</taxon>
        <taxon>Pirellulaceae</taxon>
        <taxon>Rubripirellula</taxon>
    </lineage>
</organism>
<dbReference type="Proteomes" id="UP000322699">
    <property type="component" value="Unassembled WGS sequence"/>
</dbReference>
<gene>
    <name evidence="1" type="ORF">LF1_22720</name>
</gene>
<dbReference type="SUPFAM" id="SSF52799">
    <property type="entry name" value="(Phosphotyrosine protein) phosphatases II"/>
    <property type="match status" value="1"/>
</dbReference>
<protein>
    <recommendedName>
        <fullName evidence="3">Cytochrome C</fullName>
    </recommendedName>
</protein>
<dbReference type="AlphaFoldDB" id="A0A5B1CIK0"/>
<dbReference type="OrthoDB" id="251220at2"/>
<keyword evidence="2" id="KW-1185">Reference proteome</keyword>
<dbReference type="GO" id="GO:0005506">
    <property type="term" value="F:iron ion binding"/>
    <property type="evidence" value="ECO:0007669"/>
    <property type="project" value="InterPro"/>
</dbReference>
<sequence length="340" mass="37635">MTPSTDHSQPVTVAKHGLRYNLSMKKLISLCCLFAIICCSLIGVAEETRHDAGEAVKAYPRKCSFDHLPNSVQLHAGVISGSLPADDQAFEELANLGIKTIISVDGARPDVKAAKRHGLRYVHLPHGYDGVPDQRVMELAKAFRDLGGPIYIHCHHGKHRSPAAASAACVAGGMIPPSDARTVLEMAGTDPNYRGLYQSADRAKRVPDETLDQLAVEFQEVEQVPAVAQAMVNIEHTHHYLKLIAAAQWKSPQQHPDLDPAHEALILREHFTELLRSEETQNWPKPILQLLRDSETDAQKLETELRNGMRPGNLNQISQRISANCKSCHQQFRDTPLSEK</sequence>
<accession>A0A5B1CIK0</accession>
<evidence type="ECO:0000313" key="2">
    <source>
        <dbReference type="Proteomes" id="UP000322699"/>
    </source>
</evidence>
<dbReference type="SUPFAM" id="SSF47175">
    <property type="entry name" value="Cytochromes"/>
    <property type="match status" value="1"/>
</dbReference>
<reference evidence="1 2" key="1">
    <citation type="submission" date="2019-08" db="EMBL/GenBank/DDBJ databases">
        <title>Deep-cultivation of Planctomycetes and their phenomic and genomic characterization uncovers novel biology.</title>
        <authorList>
            <person name="Wiegand S."/>
            <person name="Jogler M."/>
            <person name="Boedeker C."/>
            <person name="Pinto D."/>
            <person name="Vollmers J."/>
            <person name="Rivas-Marin E."/>
            <person name="Kohn T."/>
            <person name="Peeters S.H."/>
            <person name="Heuer A."/>
            <person name="Rast P."/>
            <person name="Oberbeckmann S."/>
            <person name="Bunk B."/>
            <person name="Jeske O."/>
            <person name="Meyerdierks A."/>
            <person name="Storesund J.E."/>
            <person name="Kallscheuer N."/>
            <person name="Luecker S."/>
            <person name="Lage O.M."/>
            <person name="Pohl T."/>
            <person name="Merkel B.J."/>
            <person name="Hornburger P."/>
            <person name="Mueller R.-W."/>
            <person name="Bruemmer F."/>
            <person name="Labrenz M."/>
            <person name="Spormann A.M."/>
            <person name="Op Den Camp H."/>
            <person name="Overmann J."/>
            <person name="Amann R."/>
            <person name="Jetten M.S.M."/>
            <person name="Mascher T."/>
            <person name="Medema M.H."/>
            <person name="Devos D.P."/>
            <person name="Kaster A.-K."/>
            <person name="Ovreas L."/>
            <person name="Rohde M."/>
            <person name="Galperin M.Y."/>
            <person name="Jogler C."/>
        </authorList>
    </citation>
    <scope>NUCLEOTIDE SEQUENCE [LARGE SCALE GENOMIC DNA]</scope>
    <source>
        <strain evidence="1 2">LF1</strain>
    </source>
</reference>
<dbReference type="GO" id="GO:0022900">
    <property type="term" value="P:electron transport chain"/>
    <property type="evidence" value="ECO:0007669"/>
    <property type="project" value="InterPro"/>
</dbReference>
<dbReference type="InterPro" id="IPR010980">
    <property type="entry name" value="Cyt_c/b562"/>
</dbReference>
<dbReference type="GO" id="GO:0009055">
    <property type="term" value="F:electron transfer activity"/>
    <property type="evidence" value="ECO:0007669"/>
    <property type="project" value="InterPro"/>
</dbReference>
<comment type="caution">
    <text evidence="1">The sequence shown here is derived from an EMBL/GenBank/DDBJ whole genome shotgun (WGS) entry which is preliminary data.</text>
</comment>
<evidence type="ECO:0000313" key="1">
    <source>
        <dbReference type="EMBL" id="KAA1259735.1"/>
    </source>
</evidence>
<proteinExistence type="predicted"/>
<dbReference type="Gene3D" id="3.90.190.10">
    <property type="entry name" value="Protein tyrosine phosphatase superfamily"/>
    <property type="match status" value="1"/>
</dbReference>
<evidence type="ECO:0008006" key="3">
    <source>
        <dbReference type="Google" id="ProtNLM"/>
    </source>
</evidence>
<name>A0A5B1CIK0_9BACT</name>
<dbReference type="InterPro" id="IPR029021">
    <property type="entry name" value="Prot-tyrosine_phosphatase-like"/>
</dbReference>
<dbReference type="GO" id="GO:0020037">
    <property type="term" value="F:heme binding"/>
    <property type="evidence" value="ECO:0007669"/>
    <property type="project" value="InterPro"/>
</dbReference>